<reference evidence="1 2" key="1">
    <citation type="submission" date="2019-08" db="EMBL/GenBank/DDBJ databases">
        <authorList>
            <person name="Wang G."/>
            <person name="Xu Z."/>
        </authorList>
    </citation>
    <scope>NUCLEOTIDE SEQUENCE [LARGE SCALE GENOMIC DNA]</scope>
    <source>
        <strain evidence="1 2">ZX</strain>
    </source>
</reference>
<accession>A0A5D9C6X8</accession>
<protein>
    <submittedName>
        <fullName evidence="1">SOS response-associated peptidase</fullName>
    </submittedName>
</protein>
<organism evidence="1 2">
    <name type="scientific">Sphingomonas montanisoli</name>
    <dbReference type="NCBI Taxonomy" id="2606412"/>
    <lineage>
        <taxon>Bacteria</taxon>
        <taxon>Pseudomonadati</taxon>
        <taxon>Pseudomonadota</taxon>
        <taxon>Alphaproteobacteria</taxon>
        <taxon>Sphingomonadales</taxon>
        <taxon>Sphingomonadaceae</taxon>
        <taxon>Sphingomonas</taxon>
    </lineage>
</organism>
<dbReference type="EMBL" id="VTOU01000003">
    <property type="protein sequence ID" value="TZG25765.1"/>
    <property type="molecule type" value="Genomic_DNA"/>
</dbReference>
<dbReference type="AlphaFoldDB" id="A0A5D9C6X8"/>
<sequence>MQATAFDSSAPLGARRAIVRRYRDEIELVELAWGLRNRDPNERPFRFVRAEGRTFPSHRCLIPASEFHVTTDKKSYRFALDDGNWFYLAGIYRPATIDWPESYAVLTIDANPDVARYQERQGAVLLRRQTMDWLDMTIPEDQLLKSLPARSFDVQEIGGGRKTSGPVKPGQRMLGL</sequence>
<dbReference type="InterPro" id="IPR036590">
    <property type="entry name" value="SRAP-like"/>
</dbReference>
<proteinExistence type="predicted"/>
<dbReference type="InterPro" id="IPR003738">
    <property type="entry name" value="SRAP"/>
</dbReference>
<gene>
    <name evidence="1" type="ORF">FYJ91_12265</name>
</gene>
<evidence type="ECO:0000313" key="2">
    <source>
        <dbReference type="Proteomes" id="UP000322077"/>
    </source>
</evidence>
<dbReference type="Gene3D" id="3.90.1680.10">
    <property type="entry name" value="SOS response associated peptidase-like"/>
    <property type="match status" value="1"/>
</dbReference>
<keyword evidence="2" id="KW-1185">Reference proteome</keyword>
<name>A0A5D9C6X8_9SPHN</name>
<dbReference type="GO" id="GO:0106300">
    <property type="term" value="P:protein-DNA covalent cross-linking repair"/>
    <property type="evidence" value="ECO:0007669"/>
    <property type="project" value="InterPro"/>
</dbReference>
<evidence type="ECO:0000313" key="1">
    <source>
        <dbReference type="EMBL" id="TZG25765.1"/>
    </source>
</evidence>
<dbReference type="Pfam" id="PF02586">
    <property type="entry name" value="SRAP"/>
    <property type="match status" value="1"/>
</dbReference>
<comment type="caution">
    <text evidence="1">The sequence shown here is derived from an EMBL/GenBank/DDBJ whole genome shotgun (WGS) entry which is preliminary data.</text>
</comment>
<dbReference type="SUPFAM" id="SSF143081">
    <property type="entry name" value="BB1717-like"/>
    <property type="match status" value="1"/>
</dbReference>
<dbReference type="GO" id="GO:0003697">
    <property type="term" value="F:single-stranded DNA binding"/>
    <property type="evidence" value="ECO:0007669"/>
    <property type="project" value="InterPro"/>
</dbReference>
<dbReference type="Proteomes" id="UP000322077">
    <property type="component" value="Unassembled WGS sequence"/>
</dbReference>